<keyword evidence="2" id="KW-1185">Reference proteome</keyword>
<gene>
    <name evidence="1" type="ORF">Q7A36_32725</name>
</gene>
<proteinExistence type="predicted"/>
<evidence type="ECO:0000313" key="1">
    <source>
        <dbReference type="EMBL" id="MDO9713139.1"/>
    </source>
</evidence>
<name>A0ABT9EAA7_9PROT</name>
<reference evidence="1 2" key="1">
    <citation type="submission" date="2023-08" db="EMBL/GenBank/DDBJ databases">
        <title>The draft genome sequence of Paracraurococcus sp. LOR1-02.</title>
        <authorList>
            <person name="Kingkaew E."/>
            <person name="Tanasupawat S."/>
        </authorList>
    </citation>
    <scope>NUCLEOTIDE SEQUENCE [LARGE SCALE GENOMIC DNA]</scope>
    <source>
        <strain evidence="1 2">LOR1-02</strain>
    </source>
</reference>
<organism evidence="1 2">
    <name type="scientific">Paracraurococcus lichenis</name>
    <dbReference type="NCBI Taxonomy" id="3064888"/>
    <lineage>
        <taxon>Bacteria</taxon>
        <taxon>Pseudomonadati</taxon>
        <taxon>Pseudomonadota</taxon>
        <taxon>Alphaproteobacteria</taxon>
        <taxon>Acetobacterales</taxon>
        <taxon>Roseomonadaceae</taxon>
        <taxon>Paracraurococcus</taxon>
    </lineage>
</organism>
<accession>A0ABT9EAA7</accession>
<evidence type="ECO:0000313" key="2">
    <source>
        <dbReference type="Proteomes" id="UP001243009"/>
    </source>
</evidence>
<protein>
    <submittedName>
        <fullName evidence="1">Uncharacterized protein</fullName>
    </submittedName>
</protein>
<comment type="caution">
    <text evidence="1">The sequence shown here is derived from an EMBL/GenBank/DDBJ whole genome shotgun (WGS) entry which is preliminary data.</text>
</comment>
<dbReference type="RefSeq" id="WP_305107998.1">
    <property type="nucleotide sequence ID" value="NZ_JAUTWS010000072.1"/>
</dbReference>
<sequence>MHPDPMSMPTIISDQEWLSHMQSRREILAELDEVFPDGGNLTVENGAVTALPGSGRAARDSFLAALEDMAAGFAEIEAAEQHYKGRMEVWMVQNHLSWGTRATAWLGSLVSSKLRADHRRHMELLQEKLVSPAAEERQFRLAQSMADARVQRAAMRAAAWMAQTMTAMLLTGRTPSLPLVGAVRAHDVAVVRRALLRHTVDISGAGRSRRFRIEMVPPQPPRRRPLLVWPAALGASSLPRQVDDPVAMAAAVRADGIDWSGDNECLLDVHDWQVRMPLSESGMGRLQKLLGRFRSYQSVRGREDSMVFAYDVPEGVENMRLSRVLLPRTTDQYRLSVRLRYATVLRDQSVLAIALALAGR</sequence>
<dbReference type="EMBL" id="JAUTWS010000072">
    <property type="protein sequence ID" value="MDO9713139.1"/>
    <property type="molecule type" value="Genomic_DNA"/>
</dbReference>
<dbReference type="Proteomes" id="UP001243009">
    <property type="component" value="Unassembled WGS sequence"/>
</dbReference>